<feature type="compositionally biased region" description="Gly residues" evidence="5">
    <location>
        <begin position="372"/>
        <end position="386"/>
    </location>
</feature>
<dbReference type="InterPro" id="IPR051187">
    <property type="entry name" value="Pre-mRNA_3'-end_processing_reg"/>
</dbReference>
<dbReference type="EMBL" id="BAABUK010000015">
    <property type="protein sequence ID" value="GAA5813118.1"/>
    <property type="molecule type" value="Genomic_DNA"/>
</dbReference>
<dbReference type="PANTHER" id="PTHR13484:SF0">
    <property type="entry name" value="PRE-MRNA 3'-END-PROCESSING FACTOR FIP1"/>
    <property type="match status" value="1"/>
</dbReference>
<feature type="compositionally biased region" description="Basic and acidic residues" evidence="5">
    <location>
        <begin position="112"/>
        <end position="131"/>
    </location>
</feature>
<evidence type="ECO:0000256" key="5">
    <source>
        <dbReference type="SAM" id="MobiDB-lite"/>
    </source>
</evidence>
<sequence>MSHLSDEDDEFLYGISDTDKVTNPLSDTKNDVDDLYELYDENETKDTEQKDEDVVPDQEVEKGPEVKTEPDTIMTETPEVAAEVKTEELEEEEDSDDDLEIILEPEEEEQKEVEVETKEGETVPTTEEKDTPVNIKPGQQGKPSSTPADNSSSKANLTNAKSSQGGINLELIGEYNGQPITDVDLDNVEDKPWRKPGADITDYFNYGFNEISWRSYCAKQKMLRENKKMMGDLDMGDFMTMGMMMPPNMMDGSMPMAMAGMPNPMMNLPMGMPPPQAGGNPAMRNRPGNFNARGSGRNMPMSRSKNGDSKEGGNEMMNPMDGNMQMEDGGMFPMEFPGGPGGMPMGMFPPDMPGGPMGMPFFNPNMPGGMPMGFDGGDFRGGGGGNNSSRSSMRGSGHMSSRSQMPRSSHGSSSGGGGSGGGGSSGGGQSSSWRGRDDSSEHRSDSRKRQINDGGSSSSHRESSSSHDDHYSKRSRNR</sequence>
<feature type="compositionally biased region" description="Gly residues" evidence="5">
    <location>
        <begin position="413"/>
        <end position="429"/>
    </location>
</feature>
<comment type="caution">
    <text evidence="7">The sequence shown here is derived from an EMBL/GenBank/DDBJ whole genome shotgun (WGS) entry which is preliminary data.</text>
</comment>
<dbReference type="PANTHER" id="PTHR13484">
    <property type="entry name" value="FIP1-LIKE 1 PROTEIN"/>
    <property type="match status" value="1"/>
</dbReference>
<dbReference type="Pfam" id="PF05182">
    <property type="entry name" value="Fip1"/>
    <property type="match status" value="1"/>
</dbReference>
<feature type="region of interest" description="Disordered" evidence="5">
    <location>
        <begin position="39"/>
        <end position="162"/>
    </location>
</feature>
<accession>A0ABP9Z1Z3</accession>
<evidence type="ECO:0000259" key="6">
    <source>
        <dbReference type="Pfam" id="PF05182"/>
    </source>
</evidence>
<feature type="compositionally biased region" description="Basic and acidic residues" evidence="5">
    <location>
        <begin position="459"/>
        <end position="472"/>
    </location>
</feature>
<evidence type="ECO:0000256" key="4">
    <source>
        <dbReference type="ARBA" id="ARBA00023242"/>
    </source>
</evidence>
<feature type="compositionally biased region" description="Polar residues" evidence="5">
    <location>
        <begin position="141"/>
        <end position="162"/>
    </location>
</feature>
<comment type="similarity">
    <text evidence="2">Belongs to the FIP1 family.</text>
</comment>
<keyword evidence="4" id="KW-0539">Nucleus</keyword>
<evidence type="ECO:0000313" key="7">
    <source>
        <dbReference type="EMBL" id="GAA5813118.1"/>
    </source>
</evidence>
<evidence type="ECO:0000256" key="2">
    <source>
        <dbReference type="ARBA" id="ARBA00007459"/>
    </source>
</evidence>
<name>A0ABP9Z1Z3_9FUNG</name>
<evidence type="ECO:0000313" key="8">
    <source>
        <dbReference type="Proteomes" id="UP001473302"/>
    </source>
</evidence>
<protein>
    <recommendedName>
        <fullName evidence="6">Pre-mRNA polyadenylation factor Fip1 domain-containing protein</fullName>
    </recommendedName>
</protein>
<dbReference type="Proteomes" id="UP001473302">
    <property type="component" value="Unassembled WGS sequence"/>
</dbReference>
<feature type="region of interest" description="Disordered" evidence="5">
    <location>
        <begin position="289"/>
        <end position="317"/>
    </location>
</feature>
<feature type="compositionally biased region" description="Low complexity" evidence="5">
    <location>
        <begin position="387"/>
        <end position="412"/>
    </location>
</feature>
<comment type="subcellular location">
    <subcellularLocation>
        <location evidence="1">Nucleus</location>
    </subcellularLocation>
</comment>
<feature type="region of interest" description="Disordered" evidence="5">
    <location>
        <begin position="372"/>
        <end position="478"/>
    </location>
</feature>
<gene>
    <name evidence="7" type="ORF">MFLAVUS_006587</name>
</gene>
<feature type="compositionally biased region" description="Acidic residues" evidence="5">
    <location>
        <begin position="49"/>
        <end position="58"/>
    </location>
</feature>
<dbReference type="InterPro" id="IPR007854">
    <property type="entry name" value="Fip1_dom"/>
</dbReference>
<reference evidence="7 8" key="1">
    <citation type="submission" date="2024-04" db="EMBL/GenBank/DDBJ databases">
        <title>genome sequences of Mucor flavus KT1a and Helicostylum pulchrum KT1b strains isolated from the surface of a dry-aged beef.</title>
        <authorList>
            <person name="Toyotome T."/>
            <person name="Hosono M."/>
            <person name="Torimaru M."/>
            <person name="Fukuda K."/>
            <person name="Mikami N."/>
        </authorList>
    </citation>
    <scope>NUCLEOTIDE SEQUENCE [LARGE SCALE GENOMIC DNA]</scope>
    <source>
        <strain evidence="7 8">KT1a</strain>
    </source>
</reference>
<keyword evidence="8" id="KW-1185">Reference proteome</keyword>
<feature type="compositionally biased region" description="Acidic residues" evidence="5">
    <location>
        <begin position="88"/>
        <end position="111"/>
    </location>
</feature>
<feature type="domain" description="Pre-mRNA polyadenylation factor Fip1" evidence="6">
    <location>
        <begin position="182"/>
        <end position="224"/>
    </location>
</feature>
<keyword evidence="3" id="KW-0507">mRNA processing</keyword>
<feature type="compositionally biased region" description="Basic and acidic residues" evidence="5">
    <location>
        <begin position="59"/>
        <end position="70"/>
    </location>
</feature>
<proteinExistence type="inferred from homology"/>
<evidence type="ECO:0000256" key="1">
    <source>
        <dbReference type="ARBA" id="ARBA00004123"/>
    </source>
</evidence>
<feature type="compositionally biased region" description="Basic and acidic residues" evidence="5">
    <location>
        <begin position="434"/>
        <end position="451"/>
    </location>
</feature>
<organism evidence="7 8">
    <name type="scientific">Mucor flavus</name>
    <dbReference type="NCBI Taxonomy" id="439312"/>
    <lineage>
        <taxon>Eukaryota</taxon>
        <taxon>Fungi</taxon>
        <taxon>Fungi incertae sedis</taxon>
        <taxon>Mucoromycota</taxon>
        <taxon>Mucoromycotina</taxon>
        <taxon>Mucoromycetes</taxon>
        <taxon>Mucorales</taxon>
        <taxon>Mucorineae</taxon>
        <taxon>Mucoraceae</taxon>
        <taxon>Mucor</taxon>
    </lineage>
</organism>
<evidence type="ECO:0000256" key="3">
    <source>
        <dbReference type="ARBA" id="ARBA00022664"/>
    </source>
</evidence>